<gene>
    <name evidence="1" type="ORF">ACFQ21_05110</name>
</gene>
<evidence type="ECO:0000313" key="2">
    <source>
        <dbReference type="Proteomes" id="UP001597112"/>
    </source>
</evidence>
<name>A0ABW3JXE7_9BACT</name>
<accession>A0ABW3JXE7</accession>
<organism evidence="1 2">
    <name type="scientific">Ohtaekwangia kribbensis</name>
    <dbReference type="NCBI Taxonomy" id="688913"/>
    <lineage>
        <taxon>Bacteria</taxon>
        <taxon>Pseudomonadati</taxon>
        <taxon>Bacteroidota</taxon>
        <taxon>Cytophagia</taxon>
        <taxon>Cytophagales</taxon>
        <taxon>Fulvivirgaceae</taxon>
        <taxon>Ohtaekwangia</taxon>
    </lineage>
</organism>
<comment type="caution">
    <text evidence="1">The sequence shown here is derived from an EMBL/GenBank/DDBJ whole genome shotgun (WGS) entry which is preliminary data.</text>
</comment>
<keyword evidence="2" id="KW-1185">Reference proteome</keyword>
<reference evidence="2" key="1">
    <citation type="journal article" date="2019" name="Int. J. Syst. Evol. Microbiol.">
        <title>The Global Catalogue of Microorganisms (GCM) 10K type strain sequencing project: providing services to taxonomists for standard genome sequencing and annotation.</title>
        <authorList>
            <consortium name="The Broad Institute Genomics Platform"/>
            <consortium name="The Broad Institute Genome Sequencing Center for Infectious Disease"/>
            <person name="Wu L."/>
            <person name="Ma J."/>
        </authorList>
    </citation>
    <scope>NUCLEOTIDE SEQUENCE [LARGE SCALE GENOMIC DNA]</scope>
    <source>
        <strain evidence="2">CCUG 58938</strain>
    </source>
</reference>
<proteinExistence type="predicted"/>
<evidence type="ECO:0000313" key="1">
    <source>
        <dbReference type="EMBL" id="MFD0998672.1"/>
    </source>
</evidence>
<sequence length="205" mass="24756">MKDHQPSWLMQGWVRDHLTRPSSLDAFPALKQKITLRSEKESRLRSAYQDYFIALQYYSELPDHLACEWYDSTVVRWDTSKFVQWDKSKFLFSHHDFSHSYIDLNWNLDFQLNSLEAEVQHWYDKIDEWFSETPDAIRTSEGWLQRFHEKVQHIQRSVEGILNRVRALRRVLSSPSTLKLDFRLTIRKKICVLFKILDDEHLIVR</sequence>
<dbReference type="Proteomes" id="UP001597112">
    <property type="component" value="Unassembled WGS sequence"/>
</dbReference>
<protein>
    <submittedName>
        <fullName evidence="1">Uncharacterized protein</fullName>
    </submittedName>
</protein>
<dbReference type="RefSeq" id="WP_377575749.1">
    <property type="nucleotide sequence ID" value="NZ_JBHTKA010000001.1"/>
</dbReference>
<dbReference type="EMBL" id="JBHTKA010000001">
    <property type="protein sequence ID" value="MFD0998672.1"/>
    <property type="molecule type" value="Genomic_DNA"/>
</dbReference>